<dbReference type="Proteomes" id="UP001430953">
    <property type="component" value="Unassembled WGS sequence"/>
</dbReference>
<keyword evidence="1" id="KW-0812">Transmembrane</keyword>
<evidence type="ECO:0000313" key="2">
    <source>
        <dbReference type="EMBL" id="KAL0130033.1"/>
    </source>
</evidence>
<keyword evidence="3" id="KW-1185">Reference proteome</keyword>
<reference evidence="2 3" key="1">
    <citation type="submission" date="2023-03" db="EMBL/GenBank/DDBJ databases">
        <title>High recombination rates correlate with genetic variation in Cardiocondyla obscurior ants.</title>
        <authorList>
            <person name="Errbii M."/>
        </authorList>
    </citation>
    <scope>NUCLEOTIDE SEQUENCE [LARGE SCALE GENOMIC DNA]</scope>
    <source>
        <strain evidence="2">Alpha-2009</strain>
        <tissue evidence="2">Whole body</tissue>
    </source>
</reference>
<name>A0AAW2GS61_9HYME</name>
<organism evidence="2 3">
    <name type="scientific">Cardiocondyla obscurior</name>
    <dbReference type="NCBI Taxonomy" id="286306"/>
    <lineage>
        <taxon>Eukaryota</taxon>
        <taxon>Metazoa</taxon>
        <taxon>Ecdysozoa</taxon>
        <taxon>Arthropoda</taxon>
        <taxon>Hexapoda</taxon>
        <taxon>Insecta</taxon>
        <taxon>Pterygota</taxon>
        <taxon>Neoptera</taxon>
        <taxon>Endopterygota</taxon>
        <taxon>Hymenoptera</taxon>
        <taxon>Apocrita</taxon>
        <taxon>Aculeata</taxon>
        <taxon>Formicoidea</taxon>
        <taxon>Formicidae</taxon>
        <taxon>Myrmicinae</taxon>
        <taxon>Cardiocondyla</taxon>
    </lineage>
</organism>
<proteinExistence type="predicted"/>
<feature type="transmembrane region" description="Helical" evidence="1">
    <location>
        <begin position="27"/>
        <end position="45"/>
    </location>
</feature>
<evidence type="ECO:0000256" key="1">
    <source>
        <dbReference type="SAM" id="Phobius"/>
    </source>
</evidence>
<evidence type="ECO:0000313" key="3">
    <source>
        <dbReference type="Proteomes" id="UP001430953"/>
    </source>
</evidence>
<comment type="caution">
    <text evidence="2">The sequence shown here is derived from an EMBL/GenBank/DDBJ whole genome shotgun (WGS) entry which is preliminary data.</text>
</comment>
<protein>
    <submittedName>
        <fullName evidence="2">Uncharacterized protein</fullName>
    </submittedName>
</protein>
<sequence>MCVYYLICNLKFIMSIKKLVHTMMYGYYAKRAIIIEYQVLSPYFINSNVNVNFLLREYLININWTIFRLATLCFICFTSCDFLVAYAHTHARPYTIIYVYQFS</sequence>
<accession>A0AAW2GS61</accession>
<keyword evidence="1" id="KW-0472">Membrane</keyword>
<dbReference type="EMBL" id="JADYXP020000002">
    <property type="protein sequence ID" value="KAL0130033.1"/>
    <property type="molecule type" value="Genomic_DNA"/>
</dbReference>
<gene>
    <name evidence="2" type="ORF">PUN28_001964</name>
</gene>
<dbReference type="AlphaFoldDB" id="A0AAW2GS61"/>
<keyword evidence="1" id="KW-1133">Transmembrane helix</keyword>
<feature type="transmembrane region" description="Helical" evidence="1">
    <location>
        <begin position="65"/>
        <end position="87"/>
    </location>
</feature>